<dbReference type="Gene3D" id="3.10.20.870">
    <property type="entry name" value="PFU (PLAA family ubiquitin binding), C-terminal domain"/>
    <property type="match status" value="2"/>
</dbReference>
<keyword evidence="5" id="KW-0677">Repeat</keyword>
<dbReference type="InterPro" id="IPR011989">
    <property type="entry name" value="ARM-like"/>
</dbReference>
<dbReference type="GO" id="GO:0010992">
    <property type="term" value="P:ubiquitin recycling"/>
    <property type="evidence" value="ECO:0007669"/>
    <property type="project" value="TreeGrafter"/>
</dbReference>
<name>A0AAF3EFG6_9BILA</name>
<dbReference type="InterPro" id="IPR015943">
    <property type="entry name" value="WD40/YVTN_repeat-like_dom_sf"/>
</dbReference>
<dbReference type="GO" id="GO:0005634">
    <property type="term" value="C:nucleus"/>
    <property type="evidence" value="ECO:0007669"/>
    <property type="project" value="TreeGrafter"/>
</dbReference>
<protein>
    <recommendedName>
        <fullName evidence="11">Phospholipase A-2-activating protein</fullName>
    </recommendedName>
</protein>
<evidence type="ECO:0000256" key="2">
    <source>
        <dbReference type="ARBA" id="ARBA00008495"/>
    </source>
</evidence>
<keyword evidence="3" id="KW-0963">Cytoplasm</keyword>
<dbReference type="Gene3D" id="1.25.10.10">
    <property type="entry name" value="Leucine-rich Repeat Variant"/>
    <property type="match status" value="1"/>
</dbReference>
<keyword evidence="4 6" id="KW-0853">WD repeat</keyword>
<comment type="subcellular location">
    <subcellularLocation>
        <location evidence="1">Cytoplasm</location>
    </subcellularLocation>
</comment>
<proteinExistence type="inferred from homology"/>
<dbReference type="PROSITE" id="PS50294">
    <property type="entry name" value="WD_REPEATS_REGION"/>
    <property type="match status" value="1"/>
</dbReference>
<evidence type="ECO:0000259" key="8">
    <source>
        <dbReference type="PROSITE" id="PS51396"/>
    </source>
</evidence>
<reference evidence="10" key="1">
    <citation type="submission" date="2024-02" db="UniProtKB">
        <authorList>
            <consortium name="WormBaseParasite"/>
        </authorList>
    </citation>
    <scope>IDENTIFICATION</scope>
</reference>
<comment type="similarity">
    <text evidence="2">Belongs to the WD repeat PLAP family.</text>
</comment>
<evidence type="ECO:0000256" key="5">
    <source>
        <dbReference type="ARBA" id="ARBA00022737"/>
    </source>
</evidence>
<evidence type="ECO:0008006" key="11">
    <source>
        <dbReference type="Google" id="ProtNLM"/>
    </source>
</evidence>
<dbReference type="InterPro" id="IPR038122">
    <property type="entry name" value="PFU_sf"/>
</dbReference>
<dbReference type="SMART" id="SM00320">
    <property type="entry name" value="WD40"/>
    <property type="match status" value="7"/>
</dbReference>
<feature type="domain" description="PFU" evidence="7">
    <location>
        <begin position="384"/>
        <end position="484"/>
    </location>
</feature>
<feature type="domain" description="PUL" evidence="8">
    <location>
        <begin position="564"/>
        <end position="832"/>
    </location>
</feature>
<dbReference type="SUPFAM" id="SSF50978">
    <property type="entry name" value="WD40 repeat-like"/>
    <property type="match status" value="1"/>
</dbReference>
<dbReference type="PROSITE" id="PS50082">
    <property type="entry name" value="WD_REPEATS_2"/>
    <property type="match status" value="1"/>
</dbReference>
<dbReference type="GO" id="GO:0043130">
    <property type="term" value="F:ubiquitin binding"/>
    <property type="evidence" value="ECO:0007669"/>
    <property type="project" value="TreeGrafter"/>
</dbReference>
<evidence type="ECO:0000256" key="6">
    <source>
        <dbReference type="PROSITE-ProRule" id="PRU00221"/>
    </source>
</evidence>
<dbReference type="PROSITE" id="PS51394">
    <property type="entry name" value="PFU"/>
    <property type="match status" value="1"/>
</dbReference>
<accession>A0AAF3EFG6</accession>
<dbReference type="CDD" id="cd00200">
    <property type="entry name" value="WD40"/>
    <property type="match status" value="1"/>
</dbReference>
<dbReference type="InterPro" id="IPR013535">
    <property type="entry name" value="PUL_dom"/>
</dbReference>
<dbReference type="PROSITE" id="PS51396">
    <property type="entry name" value="PUL"/>
    <property type="match status" value="1"/>
</dbReference>
<dbReference type="PANTHER" id="PTHR19849:SF0">
    <property type="entry name" value="PHOSPHOLIPASE A-2-ACTIVATING PROTEIN"/>
    <property type="match status" value="1"/>
</dbReference>
<evidence type="ECO:0000256" key="4">
    <source>
        <dbReference type="ARBA" id="ARBA00022574"/>
    </source>
</evidence>
<dbReference type="InterPro" id="IPR036322">
    <property type="entry name" value="WD40_repeat_dom_sf"/>
</dbReference>
<evidence type="ECO:0000256" key="3">
    <source>
        <dbReference type="ARBA" id="ARBA00022490"/>
    </source>
</evidence>
<dbReference type="GO" id="GO:0005737">
    <property type="term" value="C:cytoplasm"/>
    <property type="evidence" value="ECO:0007669"/>
    <property type="project" value="UniProtKB-SubCell"/>
</dbReference>
<dbReference type="Proteomes" id="UP000887575">
    <property type="component" value="Unassembled WGS sequence"/>
</dbReference>
<dbReference type="InterPro" id="IPR001680">
    <property type="entry name" value="WD40_rpt"/>
</dbReference>
<dbReference type="Pfam" id="PF00400">
    <property type="entry name" value="WD40"/>
    <property type="match status" value="4"/>
</dbReference>
<evidence type="ECO:0000259" key="7">
    <source>
        <dbReference type="PROSITE" id="PS51394"/>
    </source>
</evidence>
<dbReference type="WBParaSite" id="MBELARI_LOCUS12710">
    <property type="protein sequence ID" value="MBELARI_LOCUS12710"/>
    <property type="gene ID" value="MBELARI_LOCUS12710"/>
</dbReference>
<dbReference type="GO" id="GO:0043161">
    <property type="term" value="P:proteasome-mediated ubiquitin-dependent protein catabolic process"/>
    <property type="evidence" value="ECO:0007669"/>
    <property type="project" value="TreeGrafter"/>
</dbReference>
<organism evidence="9 10">
    <name type="scientific">Mesorhabditis belari</name>
    <dbReference type="NCBI Taxonomy" id="2138241"/>
    <lineage>
        <taxon>Eukaryota</taxon>
        <taxon>Metazoa</taxon>
        <taxon>Ecdysozoa</taxon>
        <taxon>Nematoda</taxon>
        <taxon>Chromadorea</taxon>
        <taxon>Rhabditida</taxon>
        <taxon>Rhabditina</taxon>
        <taxon>Rhabditomorpha</taxon>
        <taxon>Rhabditoidea</taxon>
        <taxon>Rhabditidae</taxon>
        <taxon>Mesorhabditinae</taxon>
        <taxon>Mesorhabditis</taxon>
    </lineage>
</organism>
<dbReference type="Pfam" id="PF09070">
    <property type="entry name" value="PFU"/>
    <property type="match status" value="2"/>
</dbReference>
<dbReference type="PANTHER" id="PTHR19849">
    <property type="entry name" value="PHOSPHOLIPASE A-2-ACTIVATING PROTEIN"/>
    <property type="match status" value="1"/>
</dbReference>
<feature type="repeat" description="WD" evidence="6">
    <location>
        <begin position="187"/>
        <end position="227"/>
    </location>
</feature>
<keyword evidence="9" id="KW-1185">Reference proteome</keyword>
<dbReference type="InterPro" id="IPR015155">
    <property type="entry name" value="PFU"/>
</dbReference>
<dbReference type="AlphaFoldDB" id="A0AAF3EFG6"/>
<sequence>MSSEDYQLSRVIDAHKDDVKAVQSTSEGLIISGGHDHCFRFWAKKGGEFSEVSSFPQKPSVHVNSLGYFEGNGEWRLFAGRRDGTITVYGPGSTAEKPLHTLVLHEQNVACLFVDEKQELVMTGSWDKTCVVFSIKEMDNESPQILRLVGQAQILAVHSLPEKDLYLTAGSDRVIRFWKKDTEIRQFTGHKDVVRALSVRSNEQFISASNDSTIRIWDIESGACIGKISSNFDSYIYSLTSLGDKLVTTSEGGYIEIWEPQAENKLLFQNQQIIKTPAQSIWDACFMLNGDLVTAGSDGRIYVWTTNEKRKAPQAIIEALDAALAAQTAKEAEIAEKQAGGKVVIKVALDDGAPSLELIYEKGTDPSIAAEKFIRDNDLPISYLSEITEYIKANIPEARAAVAAKMKPQETQRVEVDGEKWDYAFDISVDDGRKLRLCYNTGEDVDYAAQRFVEKYNLPMKFLAQISTFLRQQMTEAGATKGYTDPYTGGSSYVPESQTNIGGSVADPFTGEGRYIPSSFEPTPMDISSGDPLTSGGRYVPGSADSSFLPNSSRVVDKKKPQSEYCPLSKFYFFGVEQLSQKAKDKLKEVNSTQEIFQLNETQIGALEEIMCPKPQSLNVEILISAIELGLQWNIKDILPIVDVFRIALLHKELNQVFCDLKGRGADSHQRLTSLIVSEPSDAVCAVLCRAISNAFAHSWGQEMLMKNVEFTTTVIAQQVLHTKPVVQLAASTALANWAYLLLQRSEKVAELGPREDLIRVIIKVFENEISFGGKSELALVRLMQAIATLMWGDAAVIKLAKQRNIDNIVNRIKDGVVEESSKALARDIIEMLNAVTL</sequence>
<dbReference type="Pfam" id="PF08324">
    <property type="entry name" value="PUL"/>
    <property type="match status" value="1"/>
</dbReference>
<dbReference type="Gene3D" id="2.130.10.10">
    <property type="entry name" value="YVTN repeat-like/Quinoprotein amine dehydrogenase"/>
    <property type="match status" value="1"/>
</dbReference>
<evidence type="ECO:0000313" key="10">
    <source>
        <dbReference type="WBParaSite" id="MBELARI_LOCUS12710"/>
    </source>
</evidence>
<evidence type="ECO:0000256" key="1">
    <source>
        <dbReference type="ARBA" id="ARBA00004496"/>
    </source>
</evidence>
<evidence type="ECO:0000313" key="9">
    <source>
        <dbReference type="Proteomes" id="UP000887575"/>
    </source>
</evidence>